<dbReference type="AlphaFoldDB" id="A0A0F9TN74"/>
<sequence length="150" mass="16561">MPRKRFGRAENVQSLQTGERLTAVAQARMVCLQGERMFKTAPQEPTLRREQIDDVIRNGSADREWADEIDLSRQGSGVDHQGFASPDAAAPILETAGRTGRVDLTRNDIAAAQEMAHRRADRPELNIWTGRLDKRPTAAASPSLLSRDAA</sequence>
<evidence type="ECO:0000256" key="1">
    <source>
        <dbReference type="SAM" id="MobiDB-lite"/>
    </source>
</evidence>
<evidence type="ECO:0000313" key="2">
    <source>
        <dbReference type="EMBL" id="KKN82580.1"/>
    </source>
</evidence>
<dbReference type="EMBL" id="LAZR01000198">
    <property type="protein sequence ID" value="KKN82580.1"/>
    <property type="molecule type" value="Genomic_DNA"/>
</dbReference>
<protein>
    <submittedName>
        <fullName evidence="2">Uncharacterized protein</fullName>
    </submittedName>
</protein>
<proteinExistence type="predicted"/>
<feature type="region of interest" description="Disordered" evidence="1">
    <location>
        <begin position="127"/>
        <end position="150"/>
    </location>
</feature>
<gene>
    <name evidence="2" type="ORF">LCGC14_0307670</name>
</gene>
<accession>A0A0F9TN74</accession>
<reference evidence="2" key="1">
    <citation type="journal article" date="2015" name="Nature">
        <title>Complex archaea that bridge the gap between prokaryotes and eukaryotes.</title>
        <authorList>
            <person name="Spang A."/>
            <person name="Saw J.H."/>
            <person name="Jorgensen S.L."/>
            <person name="Zaremba-Niedzwiedzka K."/>
            <person name="Martijn J."/>
            <person name="Lind A.E."/>
            <person name="van Eijk R."/>
            <person name="Schleper C."/>
            <person name="Guy L."/>
            <person name="Ettema T.J."/>
        </authorList>
    </citation>
    <scope>NUCLEOTIDE SEQUENCE</scope>
</reference>
<comment type="caution">
    <text evidence="2">The sequence shown here is derived from an EMBL/GenBank/DDBJ whole genome shotgun (WGS) entry which is preliminary data.</text>
</comment>
<name>A0A0F9TN74_9ZZZZ</name>
<feature type="region of interest" description="Disordered" evidence="1">
    <location>
        <begin position="72"/>
        <end position="91"/>
    </location>
</feature>
<organism evidence="2">
    <name type="scientific">marine sediment metagenome</name>
    <dbReference type="NCBI Taxonomy" id="412755"/>
    <lineage>
        <taxon>unclassified sequences</taxon>
        <taxon>metagenomes</taxon>
        <taxon>ecological metagenomes</taxon>
    </lineage>
</organism>